<dbReference type="EMBL" id="UGED01000005">
    <property type="protein sequence ID" value="STL27343.1"/>
    <property type="molecule type" value="Genomic_DNA"/>
</dbReference>
<organism evidence="1 2">
    <name type="scientific">Escherichia coli</name>
    <dbReference type="NCBI Taxonomy" id="562"/>
    <lineage>
        <taxon>Bacteria</taxon>
        <taxon>Pseudomonadati</taxon>
        <taxon>Pseudomonadota</taxon>
        <taxon>Gammaproteobacteria</taxon>
        <taxon>Enterobacterales</taxon>
        <taxon>Enterobacteriaceae</taxon>
        <taxon>Escherichia</taxon>
    </lineage>
</organism>
<dbReference type="Proteomes" id="UP000254052">
    <property type="component" value="Unassembled WGS sequence"/>
</dbReference>
<reference evidence="1 2" key="1">
    <citation type="submission" date="2018-06" db="EMBL/GenBank/DDBJ databases">
        <authorList>
            <consortium name="Pathogen Informatics"/>
            <person name="Doyle S."/>
        </authorList>
    </citation>
    <scope>NUCLEOTIDE SEQUENCE [LARGE SCALE GENOMIC DNA]</scope>
    <source>
        <strain evidence="1 2">NCTC9962</strain>
    </source>
</reference>
<accession>A0A377AQ48</accession>
<proteinExistence type="predicted"/>
<dbReference type="AlphaFoldDB" id="A0A377AQ48"/>
<sequence length="57" mass="6238">MARMVLYGVSDRPVELNLYSLREHIENLISLEAGIDQVVEMRITGAGVVHGLANSSL</sequence>
<gene>
    <name evidence="1" type="ORF">NCTC9962_01570</name>
</gene>
<protein>
    <submittedName>
        <fullName evidence="1">Uncharacterized protein</fullName>
    </submittedName>
</protein>
<evidence type="ECO:0000313" key="1">
    <source>
        <dbReference type="EMBL" id="STL27343.1"/>
    </source>
</evidence>
<evidence type="ECO:0000313" key="2">
    <source>
        <dbReference type="Proteomes" id="UP000254052"/>
    </source>
</evidence>
<name>A0A377AQ48_ECOLX</name>